<evidence type="ECO:0000313" key="1">
    <source>
        <dbReference type="EMBL" id="SVC64342.1"/>
    </source>
</evidence>
<reference evidence="1" key="1">
    <citation type="submission" date="2018-05" db="EMBL/GenBank/DDBJ databases">
        <authorList>
            <person name="Lanie J.A."/>
            <person name="Ng W.-L."/>
            <person name="Kazmierczak K.M."/>
            <person name="Andrzejewski T.M."/>
            <person name="Davidsen T.M."/>
            <person name="Wayne K.J."/>
            <person name="Tettelin H."/>
            <person name="Glass J.I."/>
            <person name="Rusch D."/>
            <person name="Podicherti R."/>
            <person name="Tsui H.-C.T."/>
            <person name="Winkler M.E."/>
        </authorList>
    </citation>
    <scope>NUCLEOTIDE SEQUENCE</scope>
</reference>
<dbReference type="AlphaFoldDB" id="A0A382NX97"/>
<name>A0A382NX97_9ZZZZ</name>
<dbReference type="EMBL" id="UINC01102596">
    <property type="protein sequence ID" value="SVC64342.1"/>
    <property type="molecule type" value="Genomic_DNA"/>
</dbReference>
<accession>A0A382NX97</accession>
<sequence>MAVVVEMRASEDLVQEGIGSPCKARHLSGAMTRQGFGA</sequence>
<gene>
    <name evidence="1" type="ORF">METZ01_LOCUS317196</name>
</gene>
<proteinExistence type="predicted"/>
<organism evidence="1">
    <name type="scientific">marine metagenome</name>
    <dbReference type="NCBI Taxonomy" id="408172"/>
    <lineage>
        <taxon>unclassified sequences</taxon>
        <taxon>metagenomes</taxon>
        <taxon>ecological metagenomes</taxon>
    </lineage>
</organism>
<protein>
    <submittedName>
        <fullName evidence="1">Uncharacterized protein</fullName>
    </submittedName>
</protein>